<protein>
    <submittedName>
        <fullName evidence="4">Helix-turn-helix domain-containing protein</fullName>
    </submittedName>
</protein>
<dbReference type="PROSITE" id="PS50937">
    <property type="entry name" value="HTH_MERR_2"/>
    <property type="match status" value="1"/>
</dbReference>
<dbReference type="SMART" id="SM00422">
    <property type="entry name" value="HTH_MERR"/>
    <property type="match status" value="1"/>
</dbReference>
<keyword evidence="1" id="KW-0238">DNA-binding</keyword>
<evidence type="ECO:0000259" key="3">
    <source>
        <dbReference type="PROSITE" id="PS50937"/>
    </source>
</evidence>
<evidence type="ECO:0000313" key="4">
    <source>
        <dbReference type="EMBL" id="MCU6724479.1"/>
    </source>
</evidence>
<dbReference type="EMBL" id="JAOQKE010000002">
    <property type="protein sequence ID" value="MCU6724479.1"/>
    <property type="molecule type" value="Genomic_DNA"/>
</dbReference>
<gene>
    <name evidence="4" type="ORF">OCV47_03740</name>
</gene>
<dbReference type="InterPro" id="IPR000551">
    <property type="entry name" value="MerR-type_HTH_dom"/>
</dbReference>
<evidence type="ECO:0000256" key="2">
    <source>
        <dbReference type="SAM" id="MobiDB-lite"/>
    </source>
</evidence>
<dbReference type="SUPFAM" id="SSF46955">
    <property type="entry name" value="Putative DNA-binding domain"/>
    <property type="match status" value="1"/>
</dbReference>
<dbReference type="PANTHER" id="PTHR30204">
    <property type="entry name" value="REDOX-CYCLING DRUG-SENSING TRANSCRIPTIONAL ACTIVATOR SOXR"/>
    <property type="match status" value="1"/>
</dbReference>
<dbReference type="Pfam" id="PF13411">
    <property type="entry name" value="MerR_1"/>
    <property type="match status" value="1"/>
</dbReference>
<feature type="compositionally biased region" description="Acidic residues" evidence="2">
    <location>
        <begin position="114"/>
        <end position="123"/>
    </location>
</feature>
<feature type="region of interest" description="Disordered" evidence="2">
    <location>
        <begin position="82"/>
        <end position="131"/>
    </location>
</feature>
<dbReference type="Proteomes" id="UP001652338">
    <property type="component" value="Unassembled WGS sequence"/>
</dbReference>
<keyword evidence="5" id="KW-1185">Reference proteome</keyword>
<dbReference type="Gene3D" id="1.10.1660.10">
    <property type="match status" value="1"/>
</dbReference>
<dbReference type="InterPro" id="IPR047057">
    <property type="entry name" value="MerR_fam"/>
</dbReference>
<evidence type="ECO:0000313" key="5">
    <source>
        <dbReference type="Proteomes" id="UP001652338"/>
    </source>
</evidence>
<dbReference type="CDD" id="cd04764">
    <property type="entry name" value="HTH_MlrA-like_sg1"/>
    <property type="match status" value="1"/>
</dbReference>
<accession>A0ABT2SIY6</accession>
<name>A0ABT2SIY6_9FIRM</name>
<organism evidence="4 5">
    <name type="scientific">Muricoprocola aceti</name>
    <dbReference type="NCBI Taxonomy" id="2981772"/>
    <lineage>
        <taxon>Bacteria</taxon>
        <taxon>Bacillati</taxon>
        <taxon>Bacillota</taxon>
        <taxon>Clostridia</taxon>
        <taxon>Lachnospirales</taxon>
        <taxon>Lachnospiraceae</taxon>
        <taxon>Muricoprocola</taxon>
    </lineage>
</organism>
<dbReference type="PANTHER" id="PTHR30204:SF15">
    <property type="entry name" value="BLL5018 PROTEIN"/>
    <property type="match status" value="1"/>
</dbReference>
<reference evidence="4 5" key="1">
    <citation type="journal article" date="2021" name="ISME Commun">
        <title>Automated analysis of genomic sequences facilitates high-throughput and comprehensive description of bacteria.</title>
        <authorList>
            <person name="Hitch T.C.A."/>
        </authorList>
    </citation>
    <scope>NUCLEOTIDE SEQUENCE [LARGE SCALE GENOMIC DNA]</scope>
    <source>
        <strain evidence="4 5">Sanger_29</strain>
    </source>
</reference>
<comment type="caution">
    <text evidence="4">The sequence shown here is derived from an EMBL/GenBank/DDBJ whole genome shotgun (WGS) entry which is preliminary data.</text>
</comment>
<dbReference type="RefSeq" id="WP_262653853.1">
    <property type="nucleotide sequence ID" value="NZ_JAOQKE010000002.1"/>
</dbReference>
<feature type="compositionally biased region" description="Basic and acidic residues" evidence="2">
    <location>
        <begin position="100"/>
        <end position="113"/>
    </location>
</feature>
<proteinExistence type="predicted"/>
<feature type="domain" description="HTH merR-type" evidence="3">
    <location>
        <begin position="5"/>
        <end position="73"/>
    </location>
</feature>
<dbReference type="InterPro" id="IPR009061">
    <property type="entry name" value="DNA-bd_dom_put_sf"/>
</dbReference>
<sequence>MEEERYLISDAAKIVEVEAHVLRYWEEELELPIGRTELGHRYYTRENIETFQKVKELKEKGLQLKAIRTILKGLEKYQTQLQDGEYHTGRPQESTGQAQKSEKAVESAEKACDECESVDEDEENSSKEPDQLQLLQENTEKLKHFEILVEGIVDRVVKENNEHLEKHIEVTFSREMDYLVHMQEQREEERYRRLDESIRQHQNRQMVAATKEGGWFQRLRGKKKK</sequence>
<evidence type="ECO:0000256" key="1">
    <source>
        <dbReference type="ARBA" id="ARBA00023125"/>
    </source>
</evidence>